<evidence type="ECO:0000313" key="1">
    <source>
        <dbReference type="EMBL" id="KAF9654161.1"/>
    </source>
</evidence>
<organism evidence="1 2">
    <name type="scientific">Thelephora ganbajun</name>
    <name type="common">Ganba fungus</name>
    <dbReference type="NCBI Taxonomy" id="370292"/>
    <lineage>
        <taxon>Eukaryota</taxon>
        <taxon>Fungi</taxon>
        <taxon>Dikarya</taxon>
        <taxon>Basidiomycota</taxon>
        <taxon>Agaricomycotina</taxon>
        <taxon>Agaricomycetes</taxon>
        <taxon>Thelephorales</taxon>
        <taxon>Thelephoraceae</taxon>
        <taxon>Thelephora</taxon>
    </lineage>
</organism>
<sequence length="81" mass="8617">MSSPLNDLNNYLQGKKKLTSLSWQDEESGPRHEVLWTSTCKLDGIEVGTGSGPTKRLAKAAAAKNALAKLAESEETDAAVS</sequence>
<evidence type="ECO:0000313" key="2">
    <source>
        <dbReference type="Proteomes" id="UP000886501"/>
    </source>
</evidence>
<dbReference type="EMBL" id="MU117961">
    <property type="protein sequence ID" value="KAF9654161.1"/>
    <property type="molecule type" value="Genomic_DNA"/>
</dbReference>
<accession>A0ACB6ZXG8</accession>
<gene>
    <name evidence="1" type="ORF">BDM02DRAFT_3181997</name>
</gene>
<comment type="caution">
    <text evidence="1">The sequence shown here is derived from an EMBL/GenBank/DDBJ whole genome shotgun (WGS) entry which is preliminary data.</text>
</comment>
<proteinExistence type="predicted"/>
<reference evidence="1" key="2">
    <citation type="journal article" date="2020" name="Nat. Commun.">
        <title>Large-scale genome sequencing of mycorrhizal fungi provides insights into the early evolution of symbiotic traits.</title>
        <authorList>
            <person name="Miyauchi S."/>
            <person name="Kiss E."/>
            <person name="Kuo A."/>
            <person name="Drula E."/>
            <person name="Kohler A."/>
            <person name="Sanchez-Garcia M."/>
            <person name="Morin E."/>
            <person name="Andreopoulos B."/>
            <person name="Barry K.W."/>
            <person name="Bonito G."/>
            <person name="Buee M."/>
            <person name="Carver A."/>
            <person name="Chen C."/>
            <person name="Cichocki N."/>
            <person name="Clum A."/>
            <person name="Culley D."/>
            <person name="Crous P.W."/>
            <person name="Fauchery L."/>
            <person name="Girlanda M."/>
            <person name="Hayes R.D."/>
            <person name="Keri Z."/>
            <person name="LaButti K."/>
            <person name="Lipzen A."/>
            <person name="Lombard V."/>
            <person name="Magnuson J."/>
            <person name="Maillard F."/>
            <person name="Murat C."/>
            <person name="Nolan M."/>
            <person name="Ohm R.A."/>
            <person name="Pangilinan J."/>
            <person name="Pereira M.F."/>
            <person name="Perotto S."/>
            <person name="Peter M."/>
            <person name="Pfister S."/>
            <person name="Riley R."/>
            <person name="Sitrit Y."/>
            <person name="Stielow J.B."/>
            <person name="Szollosi G."/>
            <person name="Zifcakova L."/>
            <person name="Stursova M."/>
            <person name="Spatafora J.W."/>
            <person name="Tedersoo L."/>
            <person name="Vaario L.M."/>
            <person name="Yamada A."/>
            <person name="Yan M."/>
            <person name="Wang P."/>
            <person name="Xu J."/>
            <person name="Bruns T."/>
            <person name="Baldrian P."/>
            <person name="Vilgalys R."/>
            <person name="Dunand C."/>
            <person name="Henrissat B."/>
            <person name="Grigoriev I.V."/>
            <person name="Hibbett D."/>
            <person name="Nagy L.G."/>
            <person name="Martin F.M."/>
        </authorList>
    </citation>
    <scope>NUCLEOTIDE SEQUENCE</scope>
    <source>
        <strain evidence="1">P2</strain>
    </source>
</reference>
<name>A0ACB6ZXG8_THEGA</name>
<protein>
    <submittedName>
        <fullName evidence="1">Uncharacterized protein</fullName>
    </submittedName>
</protein>
<reference evidence="1" key="1">
    <citation type="submission" date="2019-10" db="EMBL/GenBank/DDBJ databases">
        <authorList>
            <consortium name="DOE Joint Genome Institute"/>
            <person name="Kuo A."/>
            <person name="Miyauchi S."/>
            <person name="Kiss E."/>
            <person name="Drula E."/>
            <person name="Kohler A."/>
            <person name="Sanchez-Garcia M."/>
            <person name="Andreopoulos B."/>
            <person name="Barry K.W."/>
            <person name="Bonito G."/>
            <person name="Buee M."/>
            <person name="Carver A."/>
            <person name="Chen C."/>
            <person name="Cichocki N."/>
            <person name="Clum A."/>
            <person name="Culley D."/>
            <person name="Crous P.W."/>
            <person name="Fauchery L."/>
            <person name="Girlanda M."/>
            <person name="Hayes R."/>
            <person name="Keri Z."/>
            <person name="Labutti K."/>
            <person name="Lipzen A."/>
            <person name="Lombard V."/>
            <person name="Magnuson J."/>
            <person name="Maillard F."/>
            <person name="Morin E."/>
            <person name="Murat C."/>
            <person name="Nolan M."/>
            <person name="Ohm R."/>
            <person name="Pangilinan J."/>
            <person name="Pereira M."/>
            <person name="Perotto S."/>
            <person name="Peter M."/>
            <person name="Riley R."/>
            <person name="Sitrit Y."/>
            <person name="Stielow B."/>
            <person name="Szollosi G."/>
            <person name="Zifcakova L."/>
            <person name="Stursova M."/>
            <person name="Spatafora J.W."/>
            <person name="Tedersoo L."/>
            <person name="Vaario L.-M."/>
            <person name="Yamada A."/>
            <person name="Yan M."/>
            <person name="Wang P."/>
            <person name="Xu J."/>
            <person name="Bruns T."/>
            <person name="Baldrian P."/>
            <person name="Vilgalys R."/>
            <person name="Henrissat B."/>
            <person name="Grigoriev I.V."/>
            <person name="Hibbett D."/>
            <person name="Nagy L.G."/>
            <person name="Martin F.M."/>
        </authorList>
    </citation>
    <scope>NUCLEOTIDE SEQUENCE</scope>
    <source>
        <strain evidence="1">P2</strain>
    </source>
</reference>
<dbReference type="Proteomes" id="UP000886501">
    <property type="component" value="Unassembled WGS sequence"/>
</dbReference>
<keyword evidence="2" id="KW-1185">Reference proteome</keyword>